<organism evidence="7 8">
    <name type="scientific">Streptomyces scopuliridis RB72</name>
    <dbReference type="NCBI Taxonomy" id="1440053"/>
    <lineage>
        <taxon>Bacteria</taxon>
        <taxon>Bacillati</taxon>
        <taxon>Actinomycetota</taxon>
        <taxon>Actinomycetes</taxon>
        <taxon>Kitasatosporales</taxon>
        <taxon>Streptomycetaceae</taxon>
        <taxon>Streptomyces</taxon>
    </lineage>
</organism>
<dbReference type="GO" id="GO:0005829">
    <property type="term" value="C:cytosol"/>
    <property type="evidence" value="ECO:0007669"/>
    <property type="project" value="TreeGrafter"/>
</dbReference>
<dbReference type="PROSITE" id="PS50075">
    <property type="entry name" value="CARRIER"/>
    <property type="match status" value="1"/>
</dbReference>
<dbReference type="Gene3D" id="3.30.559.10">
    <property type="entry name" value="Chloramphenicol acetyltransferase-like domain"/>
    <property type="match status" value="2"/>
</dbReference>
<evidence type="ECO:0000259" key="6">
    <source>
        <dbReference type="PROSITE" id="PS50075"/>
    </source>
</evidence>
<accession>A0A2T7TBT1</accession>
<dbReference type="InterPro" id="IPR020845">
    <property type="entry name" value="AMP-binding_CS"/>
</dbReference>
<dbReference type="SUPFAM" id="SSF56801">
    <property type="entry name" value="Acetyl-CoA synthetase-like"/>
    <property type="match status" value="1"/>
</dbReference>
<dbReference type="InterPro" id="IPR001242">
    <property type="entry name" value="Condensation_dom"/>
</dbReference>
<dbReference type="EMBL" id="AZSP01000074">
    <property type="protein sequence ID" value="PVE12568.1"/>
    <property type="molecule type" value="Genomic_DNA"/>
</dbReference>
<dbReference type="PROSITE" id="PS00012">
    <property type="entry name" value="PHOSPHOPANTETHEINE"/>
    <property type="match status" value="1"/>
</dbReference>
<dbReference type="CDD" id="cd19531">
    <property type="entry name" value="LCL_NRPS-like"/>
    <property type="match status" value="2"/>
</dbReference>
<evidence type="ECO:0000256" key="4">
    <source>
        <dbReference type="ARBA" id="ARBA00022553"/>
    </source>
</evidence>
<feature type="compositionally biased region" description="Acidic residues" evidence="5">
    <location>
        <begin position="639"/>
        <end position="658"/>
    </location>
</feature>
<dbReference type="InterPro" id="IPR006162">
    <property type="entry name" value="Ppantetheine_attach_site"/>
</dbReference>
<name>A0A2T7TBT1_9ACTN</name>
<dbReference type="GO" id="GO:0047527">
    <property type="term" value="F:2,3-dihydroxybenzoate-serine ligase activity"/>
    <property type="evidence" value="ECO:0007669"/>
    <property type="project" value="TreeGrafter"/>
</dbReference>
<dbReference type="CDD" id="cd05930">
    <property type="entry name" value="A_NRPS"/>
    <property type="match status" value="1"/>
</dbReference>
<comment type="cofactor">
    <cofactor evidence="1">
        <name>pantetheine 4'-phosphate</name>
        <dbReference type="ChEBI" id="CHEBI:47942"/>
    </cofactor>
</comment>
<dbReference type="Gene3D" id="3.40.50.980">
    <property type="match status" value="2"/>
</dbReference>
<feature type="region of interest" description="Disordered" evidence="5">
    <location>
        <begin position="627"/>
        <end position="661"/>
    </location>
</feature>
<dbReference type="Gene3D" id="3.30.300.30">
    <property type="match status" value="1"/>
</dbReference>
<dbReference type="GO" id="GO:0009366">
    <property type="term" value="C:enterobactin synthetase complex"/>
    <property type="evidence" value="ECO:0007669"/>
    <property type="project" value="TreeGrafter"/>
</dbReference>
<dbReference type="PROSITE" id="PS00455">
    <property type="entry name" value="AMP_BINDING"/>
    <property type="match status" value="1"/>
</dbReference>
<dbReference type="RefSeq" id="WP_116641018.1">
    <property type="nucleotide sequence ID" value="NZ_AZSP01000074.1"/>
</dbReference>
<dbReference type="InterPro" id="IPR023213">
    <property type="entry name" value="CAT-like_dom_sf"/>
</dbReference>
<dbReference type="InterPro" id="IPR045851">
    <property type="entry name" value="AMP-bd_C_sf"/>
</dbReference>
<feature type="domain" description="Carrier" evidence="6">
    <location>
        <begin position="1048"/>
        <end position="1123"/>
    </location>
</feature>
<dbReference type="FunFam" id="1.10.1200.10:FF:000005">
    <property type="entry name" value="Nonribosomal peptide synthetase 1"/>
    <property type="match status" value="1"/>
</dbReference>
<comment type="caution">
    <text evidence="7">The sequence shown here is derived from an EMBL/GenBank/DDBJ whole genome shotgun (WGS) entry which is preliminary data.</text>
</comment>
<evidence type="ECO:0000256" key="3">
    <source>
        <dbReference type="ARBA" id="ARBA00022450"/>
    </source>
</evidence>
<dbReference type="InterPro" id="IPR029058">
    <property type="entry name" value="AB_hydrolase_fold"/>
</dbReference>
<dbReference type="InterPro" id="IPR009081">
    <property type="entry name" value="PP-bd_ACP"/>
</dbReference>
<dbReference type="Pfam" id="PF00501">
    <property type="entry name" value="AMP-binding"/>
    <property type="match status" value="1"/>
</dbReference>
<dbReference type="PANTHER" id="PTHR45527">
    <property type="entry name" value="NONRIBOSOMAL PEPTIDE SYNTHETASE"/>
    <property type="match status" value="1"/>
</dbReference>
<gene>
    <name evidence="7" type="ORF">Y717_31935</name>
</gene>
<dbReference type="InterPro" id="IPR025110">
    <property type="entry name" value="AMP-bd_C"/>
</dbReference>
<dbReference type="FunFam" id="3.40.50.980:FF:000001">
    <property type="entry name" value="Non-ribosomal peptide synthetase"/>
    <property type="match status" value="1"/>
</dbReference>
<feature type="region of interest" description="Disordered" evidence="5">
    <location>
        <begin position="1128"/>
        <end position="1151"/>
    </location>
</feature>
<dbReference type="OrthoDB" id="2472181at2"/>
<dbReference type="InterPro" id="IPR020806">
    <property type="entry name" value="PKS_PP-bd"/>
</dbReference>
<dbReference type="InterPro" id="IPR036736">
    <property type="entry name" value="ACP-like_sf"/>
</dbReference>
<dbReference type="Proteomes" id="UP000245992">
    <property type="component" value="Unassembled WGS sequence"/>
</dbReference>
<keyword evidence="3" id="KW-0596">Phosphopantetheine</keyword>
<dbReference type="FunFam" id="2.30.38.10:FF:000001">
    <property type="entry name" value="Non-ribosomal peptide synthetase PvdI"/>
    <property type="match status" value="1"/>
</dbReference>
<dbReference type="Gene3D" id="3.30.559.30">
    <property type="entry name" value="Nonribosomal peptide synthetase, condensation domain"/>
    <property type="match status" value="2"/>
</dbReference>
<evidence type="ECO:0000256" key="1">
    <source>
        <dbReference type="ARBA" id="ARBA00001957"/>
    </source>
</evidence>
<dbReference type="Pfam" id="PF13193">
    <property type="entry name" value="AMP-binding_C"/>
    <property type="match status" value="1"/>
</dbReference>
<dbReference type="GO" id="GO:0043041">
    <property type="term" value="P:amino acid activation for nonribosomal peptide biosynthetic process"/>
    <property type="evidence" value="ECO:0007669"/>
    <property type="project" value="TreeGrafter"/>
</dbReference>
<evidence type="ECO:0000256" key="5">
    <source>
        <dbReference type="SAM" id="MobiDB-lite"/>
    </source>
</evidence>
<evidence type="ECO:0000313" key="8">
    <source>
        <dbReference type="Proteomes" id="UP000245992"/>
    </source>
</evidence>
<keyword evidence="8" id="KW-1185">Reference proteome</keyword>
<dbReference type="GO" id="GO:0008610">
    <property type="term" value="P:lipid biosynthetic process"/>
    <property type="evidence" value="ECO:0007669"/>
    <property type="project" value="UniProtKB-ARBA"/>
</dbReference>
<feature type="non-terminal residue" evidence="7">
    <location>
        <position position="1611"/>
    </location>
</feature>
<dbReference type="Pfam" id="PF00550">
    <property type="entry name" value="PP-binding"/>
    <property type="match status" value="1"/>
</dbReference>
<dbReference type="Gene3D" id="2.30.38.10">
    <property type="entry name" value="Luciferase, Domain 3"/>
    <property type="match status" value="1"/>
</dbReference>
<proteinExistence type="inferred from homology"/>
<evidence type="ECO:0000313" key="7">
    <source>
        <dbReference type="EMBL" id="PVE12568.1"/>
    </source>
</evidence>
<dbReference type="SUPFAM" id="SSF52777">
    <property type="entry name" value="CoA-dependent acyltransferases"/>
    <property type="match status" value="4"/>
</dbReference>
<dbReference type="GO" id="GO:0031177">
    <property type="term" value="F:phosphopantetheine binding"/>
    <property type="evidence" value="ECO:0007669"/>
    <property type="project" value="InterPro"/>
</dbReference>
<comment type="similarity">
    <text evidence="2">Belongs to the ATP-dependent AMP-binding enzyme family.</text>
</comment>
<dbReference type="Gene3D" id="3.40.50.1820">
    <property type="entry name" value="alpha/beta hydrolase"/>
    <property type="match status" value="1"/>
</dbReference>
<dbReference type="PANTHER" id="PTHR45527:SF1">
    <property type="entry name" value="FATTY ACID SYNTHASE"/>
    <property type="match status" value="1"/>
</dbReference>
<reference evidence="7 8" key="1">
    <citation type="submission" date="2013-12" db="EMBL/GenBank/DDBJ databases">
        <title>Annotated genome of Streptomyces scopuliridis.</title>
        <authorList>
            <person name="Olson J.B."/>
        </authorList>
    </citation>
    <scope>NUCLEOTIDE SEQUENCE [LARGE SCALE GENOMIC DNA]</scope>
    <source>
        <strain evidence="7 8">RB72</strain>
    </source>
</reference>
<dbReference type="InterPro" id="IPR000873">
    <property type="entry name" value="AMP-dep_synth/lig_dom"/>
</dbReference>
<evidence type="ECO:0000256" key="2">
    <source>
        <dbReference type="ARBA" id="ARBA00006432"/>
    </source>
</evidence>
<dbReference type="InterPro" id="IPR010071">
    <property type="entry name" value="AA_adenyl_dom"/>
</dbReference>
<dbReference type="FunFam" id="3.30.300.30:FF:000010">
    <property type="entry name" value="Enterobactin synthetase component F"/>
    <property type="match status" value="1"/>
</dbReference>
<dbReference type="SUPFAM" id="SSF47336">
    <property type="entry name" value="ACP-like"/>
    <property type="match status" value="1"/>
</dbReference>
<dbReference type="GO" id="GO:0009239">
    <property type="term" value="P:enterobactin biosynthetic process"/>
    <property type="evidence" value="ECO:0007669"/>
    <property type="project" value="TreeGrafter"/>
</dbReference>
<dbReference type="SMART" id="SM00823">
    <property type="entry name" value="PKS_PP"/>
    <property type="match status" value="1"/>
</dbReference>
<dbReference type="NCBIfam" id="TIGR01733">
    <property type="entry name" value="AA-adenyl-dom"/>
    <property type="match status" value="1"/>
</dbReference>
<sequence>MDAASSREARISSLPEHVQERLRSRLAGRAGGGRNTIESVDRSGTLPLSFAQQRLWFMTEYERDSTENNSGLSLRLTGPLDVAAFRAALDAVVARHEPLRTTFAAEEGVARQIVRPEGELPFRFVDLAASAGPEGGGHGAERESDRLISAAMAEPYDLHTGPLVRALLIRVGAEEYRFLLAMHHIVTDGASMEILVRELRAYYAAALRGDVGAAGLPPLAVQYADYAAWQRGRFADSALDRHVGYWRDQLEGLEPLELPTDRPRPAVRGGSGAVHAFTLPADVAAGLRNVGRDQGASLFVTLTAVTQLLMARHSGQDDIAVGTAVPGRERAEVENLVGFFINILVLRSRIDQTRSFTEYLAEVRETVLEAFEHQDVPFERLVEILAPERDTSRTPLVQSMVVLQNTPVESAEFEGVRVARGSLARQESPYDVSWEFEEDEEEELHCAIEYSTDLFDPATIERLGRHFVVLARALVTDPERRLGEAELLTAEELAGLLADGKSVARPEAAAGTIPARFAEQADRTPDAPALTSGDDGTLTYRQLNEHANRLAHHLIDGGVRPEEPVAVCLPRGTDLVVSILAVLKAGGAYLPVDPALPRDRVAWMLAESGVRVAVTVDALAGLLPDGFGSGNSPGAEESGGLDDSNDSDDSDDSNDSDDSTGTVVAVDRLRDRIAALPSRTPRVAVAASNTAYVIYTSGSTGRPKGVLGLHGGLLSRWAWFAETYPEWRDAVVCAKSSVSFLDSATEILGTLVHGGRIILASDDEAKDPLALARLIERHRVERMTLVPSLLSVLLDETDPAALASCRCWISSGEPLSRALAARFREQLPHARLLNLYGSSEISADSLVWEAEGPDVRIGRPVWNNQVYVLDSRLRPVPRGVPGELYVAGAGLARGYANRPDRTAERFIADPFDPSGRLFRTGDLVRWTSDGTLEHLGRADDQVKVRGFRIEPGEIEAALRRHPAISDAAIVVRDDRQGTARLAGYVVPAEGHSVPAARDLRDLIRQSLPDYMVPAAFVPIAALPLTSSGKLDRRSLPTPDWAESAEYLAPRTDTERALAAIWAEVLGTEQVGAEDDFFSLGGHSLLATRVISRIRSGLGVELTVRHLFEAPRLADLAVTLDALAGTSAPNASASGGAHSAGQGAHSAGQGADAIVSAPREGRLPLSFAQERLWFLDDFAPGAAEYNVCGTLRLTGTLDLPALRAAVAGLVARHEALRTTFETVDGLGTQVVHDTMDVAVRTTAPGTDSELDAALRAEAAAPFDLAAGPLLRVLLATTGTDSHTLMLTMHHIVTDGWSMGVITRELSALYAGAVRGEESGLRPLPIQYPDYAVWQRDRLAGDTLDGQLAYWRGKLGGLGPLELPTDRPRPAVRTSAGALHAFEVPAELTRLLTDVGRARGASLFMTLTAITQLLLARYSGRTDIALGTGVSGRERAELEDLVGFFVNTLVLRTTVDESESFGQLLERVRTTVLDAFAHQDVPFSRLIEELAPERDTSRTPLVQAMLVLQNTPRAEFDLPGLRAEAIPSVREASQFDITFAFSEQDGRLIAAAEYSTDVFDAVTVERLCRHWVELAGVVVGEPGGRLSGVGLLSGEEGEIFAGDWGVSGVGAGV</sequence>
<dbReference type="Pfam" id="PF00668">
    <property type="entry name" value="Condensation"/>
    <property type="match status" value="2"/>
</dbReference>
<protein>
    <recommendedName>
        <fullName evidence="6">Carrier domain-containing protein</fullName>
    </recommendedName>
</protein>
<keyword evidence="4" id="KW-0597">Phosphoprotein</keyword>